<feature type="transmembrane region" description="Helical" evidence="2">
    <location>
        <begin position="89"/>
        <end position="112"/>
    </location>
</feature>
<dbReference type="InterPro" id="IPR052016">
    <property type="entry name" value="Bact_Sigma-Reg"/>
</dbReference>
<keyword evidence="2" id="KW-1133">Transmembrane helix</keyword>
<keyword evidence="1 4" id="KW-0378">Hydrolase</keyword>
<feature type="transmembrane region" description="Helical" evidence="2">
    <location>
        <begin position="66"/>
        <end position="83"/>
    </location>
</feature>
<feature type="transmembrane region" description="Helical" evidence="2">
    <location>
        <begin position="15"/>
        <end position="37"/>
    </location>
</feature>
<organism evidence="4 5">
    <name type="scientific">Streptomyces sp. 900116325</name>
    <dbReference type="NCBI Taxonomy" id="3154295"/>
    <lineage>
        <taxon>Bacteria</taxon>
        <taxon>Bacillati</taxon>
        <taxon>Actinomycetota</taxon>
        <taxon>Actinomycetes</taxon>
        <taxon>Kitasatosporales</taxon>
        <taxon>Streptomycetaceae</taxon>
        <taxon>Streptomyces</taxon>
    </lineage>
</organism>
<reference evidence="4 5" key="1">
    <citation type="submission" date="2024-06" db="EMBL/GenBank/DDBJ databases">
        <title>The Natural Products Discovery Center: Release of the First 8490 Sequenced Strains for Exploring Actinobacteria Biosynthetic Diversity.</title>
        <authorList>
            <person name="Kalkreuter E."/>
            <person name="Kautsar S.A."/>
            <person name="Yang D."/>
            <person name="Bader C.D."/>
            <person name="Teijaro C.N."/>
            <person name="Fluegel L."/>
            <person name="Davis C.M."/>
            <person name="Simpson J.R."/>
            <person name="Lauterbach L."/>
            <person name="Steele A.D."/>
            <person name="Gui C."/>
            <person name="Meng S."/>
            <person name="Li G."/>
            <person name="Viehrig K."/>
            <person name="Ye F."/>
            <person name="Su P."/>
            <person name="Kiefer A.F."/>
            <person name="Nichols A."/>
            <person name="Cepeda A.J."/>
            <person name="Yan W."/>
            <person name="Fan B."/>
            <person name="Jiang Y."/>
            <person name="Adhikari A."/>
            <person name="Zheng C.-J."/>
            <person name="Schuster L."/>
            <person name="Cowan T.M."/>
            <person name="Smanski M.J."/>
            <person name="Chevrette M.G."/>
            <person name="De Carvalho L.P.S."/>
            <person name="Shen B."/>
        </authorList>
    </citation>
    <scope>NUCLEOTIDE SEQUENCE [LARGE SCALE GENOMIC DNA]</scope>
    <source>
        <strain evidence="4 5">NPDC005137</strain>
    </source>
</reference>
<dbReference type="PROSITE" id="PS51257">
    <property type="entry name" value="PROKAR_LIPOPROTEIN"/>
    <property type="match status" value="1"/>
</dbReference>
<protein>
    <submittedName>
        <fullName evidence="4">PP2C family protein-serine/threonine phosphatase</fullName>
        <ecNumber evidence="4">3.1.3.16</ecNumber>
    </submittedName>
</protein>
<gene>
    <name evidence="4" type="ORF">ABZV61_39390</name>
</gene>
<keyword evidence="2" id="KW-0812">Transmembrane</keyword>
<feature type="domain" description="PPM-type phosphatase" evidence="3">
    <location>
        <begin position="144"/>
        <end position="360"/>
    </location>
</feature>
<keyword evidence="2" id="KW-0472">Membrane</keyword>
<evidence type="ECO:0000313" key="4">
    <source>
        <dbReference type="EMBL" id="MET8438663.1"/>
    </source>
</evidence>
<evidence type="ECO:0000256" key="1">
    <source>
        <dbReference type="ARBA" id="ARBA00022801"/>
    </source>
</evidence>
<dbReference type="GO" id="GO:0004722">
    <property type="term" value="F:protein serine/threonine phosphatase activity"/>
    <property type="evidence" value="ECO:0007669"/>
    <property type="project" value="UniProtKB-EC"/>
</dbReference>
<comment type="caution">
    <text evidence="4">The sequence shown here is derived from an EMBL/GenBank/DDBJ whole genome shotgun (WGS) entry which is preliminary data.</text>
</comment>
<evidence type="ECO:0000259" key="3">
    <source>
        <dbReference type="SMART" id="SM00331"/>
    </source>
</evidence>
<dbReference type="PANTHER" id="PTHR43156">
    <property type="entry name" value="STAGE II SPORULATION PROTEIN E-RELATED"/>
    <property type="match status" value="1"/>
</dbReference>
<dbReference type="EMBL" id="JBEXIP010000066">
    <property type="protein sequence ID" value="MET8438663.1"/>
    <property type="molecule type" value="Genomic_DNA"/>
</dbReference>
<accession>A0ABV2ULE1</accession>
<dbReference type="PANTHER" id="PTHR43156:SF2">
    <property type="entry name" value="STAGE II SPORULATION PROTEIN E"/>
    <property type="match status" value="1"/>
</dbReference>
<keyword evidence="5" id="KW-1185">Reference proteome</keyword>
<dbReference type="Gene3D" id="3.60.40.10">
    <property type="entry name" value="PPM-type phosphatase domain"/>
    <property type="match status" value="1"/>
</dbReference>
<evidence type="ECO:0000313" key="5">
    <source>
        <dbReference type="Proteomes" id="UP001550044"/>
    </source>
</evidence>
<sequence length="363" mass="39020">MVAWYERHRWVELPLGVKFLLGLGCLMIAACVVVDLVSGPDSTLSPVLISVPVLAAVGARKVWAPLGAGVLAIVLVFVLARANPSVPTVIHVSSAGCVVLAAAVTSGVIALMHREEQAAARLHNITEAVQRALLRPLPPRVGRLQVAVRYAAAEPDARIGGDLYDLLDTKFGVRVLLGDVRGKGFEAVEVAADILGVFRDVARTEPGLESVATRLDGAISRRGRSEEFATAILVTTAPEENHAAVIVNCGHPPPLLRHREGTVTELSPQVAAPPLGLCELAGDCYRLQQVPFQPGDLLLLYTDGTSEARNRQGRFYPVAERLRSIGESDPGALLDRLLDDLRSWTGGRIRDDVALMALRCMRW</sequence>
<name>A0ABV2ULE1_9ACTN</name>
<dbReference type="Pfam" id="PF07228">
    <property type="entry name" value="SpoIIE"/>
    <property type="match status" value="1"/>
</dbReference>
<dbReference type="InterPro" id="IPR001932">
    <property type="entry name" value="PPM-type_phosphatase-like_dom"/>
</dbReference>
<dbReference type="EC" id="3.1.3.16" evidence="4"/>
<dbReference type="InterPro" id="IPR036457">
    <property type="entry name" value="PPM-type-like_dom_sf"/>
</dbReference>
<dbReference type="SMART" id="SM00331">
    <property type="entry name" value="PP2C_SIG"/>
    <property type="match status" value="1"/>
</dbReference>
<dbReference type="SUPFAM" id="SSF81606">
    <property type="entry name" value="PP2C-like"/>
    <property type="match status" value="1"/>
</dbReference>
<dbReference type="Proteomes" id="UP001550044">
    <property type="component" value="Unassembled WGS sequence"/>
</dbReference>
<evidence type="ECO:0000256" key="2">
    <source>
        <dbReference type="SAM" id="Phobius"/>
    </source>
</evidence>
<dbReference type="RefSeq" id="WP_356500555.1">
    <property type="nucleotide sequence ID" value="NZ_JBEXEF010000217.1"/>
</dbReference>
<proteinExistence type="predicted"/>